<dbReference type="HOGENOM" id="CLU_2461915_0_0_2"/>
<proteinExistence type="predicted"/>
<keyword evidence="3" id="KW-1185">Reference proteome</keyword>
<evidence type="ECO:0000313" key="2">
    <source>
        <dbReference type="EMBL" id="ABN70460.1"/>
    </source>
</evidence>
<organism evidence="2 3">
    <name type="scientific">Staphylothermus marinus (strain ATCC 43588 / DSM 3639 / JCM 9404 / F1)</name>
    <dbReference type="NCBI Taxonomy" id="399550"/>
    <lineage>
        <taxon>Archaea</taxon>
        <taxon>Thermoproteota</taxon>
        <taxon>Thermoprotei</taxon>
        <taxon>Desulfurococcales</taxon>
        <taxon>Desulfurococcaceae</taxon>
        <taxon>Staphylothermus</taxon>
    </lineage>
</organism>
<sequence length="88" mass="10179">MDTMIVIGNYENYYCFDGLVEISFINPPNVTVNGMRMKGSRWSWWSPDNPLNEESENPIQEGEAPANTHNIQNNQKIKHRQPHHAGRL</sequence>
<feature type="region of interest" description="Disordered" evidence="1">
    <location>
        <begin position="48"/>
        <end position="88"/>
    </location>
</feature>
<feature type="compositionally biased region" description="Basic residues" evidence="1">
    <location>
        <begin position="76"/>
        <end position="88"/>
    </location>
</feature>
<reference evidence="3" key="1">
    <citation type="journal article" date="2009" name="BMC Genomics">
        <title>The complete genome sequence of Staphylothermus marinus reveals differences in sulfur metabolism among heterotrophic Crenarchaeota.</title>
        <authorList>
            <person name="Anderson I.J."/>
            <person name="Dharmarajan L."/>
            <person name="Rodriguez J."/>
            <person name="Hooper S."/>
            <person name="Porat I."/>
            <person name="Ulrich L.E."/>
            <person name="Elkins J.G."/>
            <person name="Mavromatis K."/>
            <person name="Sun H."/>
            <person name="Land M."/>
            <person name="Lapidus A."/>
            <person name="Lucas S."/>
            <person name="Barry K."/>
            <person name="Huber H."/>
            <person name="Zhulin I.B."/>
            <person name="Whitman W.B."/>
            <person name="Mukhopadhyay B."/>
            <person name="Woese C."/>
            <person name="Bristow J."/>
            <person name="Kyrpides N."/>
        </authorList>
    </citation>
    <scope>NUCLEOTIDE SEQUENCE [LARGE SCALE GENOMIC DNA]</scope>
    <source>
        <strain evidence="3">ATCC 43588 / DSM 3639 / JCM 9404 / F1</strain>
    </source>
</reference>
<dbReference type="EMBL" id="CP000575">
    <property type="protein sequence ID" value="ABN70460.1"/>
    <property type="molecule type" value="Genomic_DNA"/>
</dbReference>
<dbReference type="AlphaFoldDB" id="A3DPA0"/>
<dbReference type="STRING" id="399550.Smar_1369"/>
<reference evidence="2 3" key="2">
    <citation type="journal article" date="2009" name="Stand. Genomic Sci.">
        <title>Complete genome sequence of Staphylothermus marinus Stetter and Fiala 1986 type strain F1.</title>
        <authorList>
            <person name="Anderson I.J."/>
            <person name="Sun H."/>
            <person name="Lapidus A."/>
            <person name="Copeland A."/>
            <person name="Glavina Del Rio T."/>
            <person name="Tice H."/>
            <person name="Dalin E."/>
            <person name="Lucas S."/>
            <person name="Barry K."/>
            <person name="Land M."/>
            <person name="Richardson P."/>
            <person name="Huber H."/>
            <person name="Kyrpides N.C."/>
        </authorList>
    </citation>
    <scope>NUCLEOTIDE SEQUENCE [LARGE SCALE GENOMIC DNA]</scope>
    <source>
        <strain evidence="3">ATCC 43588 / DSM 3639 / JCM 9404 / F1</strain>
    </source>
</reference>
<evidence type="ECO:0000313" key="3">
    <source>
        <dbReference type="Proteomes" id="UP000000254"/>
    </source>
</evidence>
<accession>A3DPA0</accession>
<name>A3DPA0_STAMF</name>
<dbReference type="KEGG" id="smr:Smar_1369"/>
<protein>
    <submittedName>
        <fullName evidence="2">Uncharacterized protein</fullName>
    </submittedName>
</protein>
<evidence type="ECO:0000256" key="1">
    <source>
        <dbReference type="SAM" id="MobiDB-lite"/>
    </source>
</evidence>
<gene>
    <name evidence="2" type="ordered locus">Smar_1369</name>
</gene>
<dbReference type="Proteomes" id="UP000000254">
    <property type="component" value="Chromosome"/>
</dbReference>